<evidence type="ECO:0000313" key="5">
    <source>
        <dbReference type="EMBL" id="GGD90377.1"/>
    </source>
</evidence>
<keyword evidence="8" id="KW-1185">Reference proteome</keyword>
<feature type="signal peptide" evidence="4">
    <location>
        <begin position="1"/>
        <end position="19"/>
    </location>
</feature>
<reference evidence="5" key="1">
    <citation type="journal article" date="2014" name="Int. J. Syst. Evol. Microbiol.">
        <title>Complete genome of a new Firmicutes species belonging to the dominant human colonic microbiota ('Ruminococcus bicirculans') reveals two chromosomes and a selective capacity to utilize plant glucans.</title>
        <authorList>
            <consortium name="NISC Comparative Sequencing Program"/>
            <person name="Wegmann U."/>
            <person name="Louis P."/>
            <person name="Goesmann A."/>
            <person name="Henrissat B."/>
            <person name="Duncan S.H."/>
            <person name="Flint H.J."/>
        </authorList>
    </citation>
    <scope>NUCLEOTIDE SEQUENCE</scope>
    <source>
        <strain evidence="5">CGMCC 1.11013</strain>
    </source>
</reference>
<evidence type="ECO:0000256" key="3">
    <source>
        <dbReference type="SAM" id="MobiDB-lite"/>
    </source>
</evidence>
<dbReference type="SUPFAM" id="SSF53933">
    <property type="entry name" value="Microbial ribonucleases"/>
    <property type="match status" value="1"/>
</dbReference>
<accession>A0A069NY59</accession>
<dbReference type="InterPro" id="IPR016191">
    <property type="entry name" value="Ribonuclease/ribotoxin"/>
</dbReference>
<feature type="chain" id="PRO_5001666695" evidence="4">
    <location>
        <begin position="20"/>
        <end position="169"/>
    </location>
</feature>
<evidence type="ECO:0000313" key="8">
    <source>
        <dbReference type="Proteomes" id="UP000597138"/>
    </source>
</evidence>
<protein>
    <submittedName>
        <fullName evidence="6">Ribonuclease</fullName>
    </submittedName>
</protein>
<dbReference type="Gene3D" id="3.10.450.30">
    <property type="entry name" value="Microbial ribonucleases"/>
    <property type="match status" value="1"/>
</dbReference>
<dbReference type="GO" id="GO:0004521">
    <property type="term" value="F:RNA endonuclease activity"/>
    <property type="evidence" value="ECO:0007669"/>
    <property type="project" value="InterPro"/>
</dbReference>
<evidence type="ECO:0000313" key="7">
    <source>
        <dbReference type="Proteomes" id="UP000027439"/>
    </source>
</evidence>
<reference evidence="8" key="3">
    <citation type="journal article" date="2019" name="Int. J. Syst. Evol. Microbiol.">
        <title>The Global Catalogue of Microorganisms (GCM) 10K type strain sequencing project: providing services to taxonomists for standard genome sequencing and annotation.</title>
        <authorList>
            <consortium name="The Broad Institute Genomics Platform"/>
            <consortium name="The Broad Institute Genome Sequencing Center for Infectious Disease"/>
            <person name="Wu L."/>
            <person name="Ma J."/>
        </authorList>
    </citation>
    <scope>NUCLEOTIDE SEQUENCE [LARGE SCALE GENOMIC DNA]</scope>
    <source>
        <strain evidence="8">CGMCC 1.11013</strain>
    </source>
</reference>
<dbReference type="GO" id="GO:0003723">
    <property type="term" value="F:RNA binding"/>
    <property type="evidence" value="ECO:0007669"/>
    <property type="project" value="InterPro"/>
</dbReference>
<evidence type="ECO:0000256" key="1">
    <source>
        <dbReference type="ARBA" id="ARBA00022722"/>
    </source>
</evidence>
<feature type="region of interest" description="Disordered" evidence="3">
    <location>
        <begin position="24"/>
        <end position="81"/>
    </location>
</feature>
<evidence type="ECO:0000256" key="4">
    <source>
        <dbReference type="SAM" id="SignalP"/>
    </source>
</evidence>
<dbReference type="Proteomes" id="UP000027439">
    <property type="component" value="Unassembled WGS sequence"/>
</dbReference>
<reference evidence="6 7" key="2">
    <citation type="submission" date="2014-03" db="EMBL/GenBank/DDBJ databases">
        <title>Draft Genome Sequences of Four Burkholderia Strains.</title>
        <authorList>
            <person name="Liu X.Y."/>
            <person name="Li C.X."/>
            <person name="Xu J.H."/>
        </authorList>
    </citation>
    <scope>NUCLEOTIDE SEQUENCE [LARGE SCALE GENOMIC DNA]</scope>
    <source>
        <strain evidence="6 7">R27</strain>
    </source>
</reference>
<evidence type="ECO:0000256" key="2">
    <source>
        <dbReference type="ARBA" id="ARBA00022801"/>
    </source>
</evidence>
<dbReference type="Proteomes" id="UP000597138">
    <property type="component" value="Unassembled WGS sequence"/>
</dbReference>
<feature type="compositionally biased region" description="Polar residues" evidence="3">
    <location>
        <begin position="33"/>
        <end position="47"/>
    </location>
</feature>
<dbReference type="EMBL" id="BMEG01000011">
    <property type="protein sequence ID" value="GGD90377.1"/>
    <property type="molecule type" value="Genomic_DNA"/>
</dbReference>
<keyword evidence="1" id="KW-0540">Nuclease</keyword>
<dbReference type="PROSITE" id="PS51257">
    <property type="entry name" value="PROKAR_LIPOPROTEIN"/>
    <property type="match status" value="1"/>
</dbReference>
<dbReference type="AlphaFoldDB" id="A0A069NY59"/>
<dbReference type="CDD" id="cd00607">
    <property type="entry name" value="RNase_Sa"/>
    <property type="match status" value="1"/>
</dbReference>
<gene>
    <name evidence="6" type="ORF">BG57_08245</name>
    <name evidence="5" type="ORF">GCM10010985_51250</name>
</gene>
<reference evidence="5" key="4">
    <citation type="submission" date="2024-05" db="EMBL/GenBank/DDBJ databases">
        <authorList>
            <person name="Sun Q."/>
            <person name="Zhou Y."/>
        </authorList>
    </citation>
    <scope>NUCLEOTIDE SEQUENCE</scope>
    <source>
        <strain evidence="5">CGMCC 1.11013</strain>
    </source>
</reference>
<sequence length="169" mass="18077">MKRASAFACIVALSLVLSGCGKDVSHGDAAPRPTSTPTIAEQSNQAGKASARPDATVASSEAERPAVAQARGDGPGTISVAQLPRQAVETLRLIEAGGPFPYEKDGVVFGNRERLLPRHPRGYYHEYTVPTPRARDRGARRIVCGGPKQQTDDCYYSDDHYASLKRIAG</sequence>
<dbReference type="Pfam" id="PF00545">
    <property type="entry name" value="Ribonuclease"/>
    <property type="match status" value="1"/>
</dbReference>
<dbReference type="STRING" id="1071679.BG57_08245"/>
<evidence type="ECO:0000313" key="6">
    <source>
        <dbReference type="EMBL" id="KDR33308.1"/>
    </source>
</evidence>
<name>A0A069NY59_9BURK</name>
<dbReference type="RefSeq" id="WP_035966762.1">
    <property type="nucleotide sequence ID" value="NZ_BMEG01000011.1"/>
</dbReference>
<dbReference type="GO" id="GO:0016787">
    <property type="term" value="F:hydrolase activity"/>
    <property type="evidence" value="ECO:0007669"/>
    <property type="project" value="UniProtKB-KW"/>
</dbReference>
<dbReference type="InterPro" id="IPR000026">
    <property type="entry name" value="N1-like"/>
</dbReference>
<dbReference type="EMBL" id="JFHE01000017">
    <property type="protein sequence ID" value="KDR33308.1"/>
    <property type="molecule type" value="Genomic_DNA"/>
</dbReference>
<organism evidence="6 7">
    <name type="scientific">Caballeronia grimmiae</name>
    <dbReference type="NCBI Taxonomy" id="1071679"/>
    <lineage>
        <taxon>Bacteria</taxon>
        <taxon>Pseudomonadati</taxon>
        <taxon>Pseudomonadota</taxon>
        <taxon>Betaproteobacteria</taxon>
        <taxon>Burkholderiales</taxon>
        <taxon>Burkholderiaceae</taxon>
        <taxon>Caballeronia</taxon>
    </lineage>
</organism>
<keyword evidence="2" id="KW-0378">Hydrolase</keyword>
<comment type="caution">
    <text evidence="6">The sequence shown here is derived from an EMBL/GenBank/DDBJ whole genome shotgun (WGS) entry which is preliminary data.</text>
</comment>
<proteinExistence type="predicted"/>
<keyword evidence="4" id="KW-0732">Signal</keyword>
<dbReference type="eggNOG" id="COG4290">
    <property type="taxonomic scope" value="Bacteria"/>
</dbReference>